<keyword evidence="3" id="KW-1185">Reference proteome</keyword>
<proteinExistence type="predicted"/>
<organism evidence="2 3">
    <name type="scientific">Marasmius oreades</name>
    <name type="common">fairy-ring Marasmius</name>
    <dbReference type="NCBI Taxonomy" id="181124"/>
    <lineage>
        <taxon>Eukaryota</taxon>
        <taxon>Fungi</taxon>
        <taxon>Dikarya</taxon>
        <taxon>Basidiomycota</taxon>
        <taxon>Agaricomycotina</taxon>
        <taxon>Agaricomycetes</taxon>
        <taxon>Agaricomycetidae</taxon>
        <taxon>Agaricales</taxon>
        <taxon>Marasmiineae</taxon>
        <taxon>Marasmiaceae</taxon>
        <taxon>Marasmius</taxon>
    </lineage>
</organism>
<feature type="region of interest" description="Disordered" evidence="1">
    <location>
        <begin position="1"/>
        <end position="29"/>
    </location>
</feature>
<feature type="compositionally biased region" description="Low complexity" evidence="1">
    <location>
        <begin position="180"/>
        <end position="195"/>
    </location>
</feature>
<dbReference type="GeneID" id="66076949"/>
<dbReference type="OrthoDB" id="3233731at2759"/>
<dbReference type="AlphaFoldDB" id="A0A9P7S2G0"/>
<evidence type="ECO:0000313" key="3">
    <source>
        <dbReference type="Proteomes" id="UP001049176"/>
    </source>
</evidence>
<dbReference type="EMBL" id="CM032184">
    <property type="protein sequence ID" value="KAG7094269.1"/>
    <property type="molecule type" value="Genomic_DNA"/>
</dbReference>
<dbReference type="Proteomes" id="UP001049176">
    <property type="component" value="Chromosome 4"/>
</dbReference>
<feature type="region of interest" description="Disordered" evidence="1">
    <location>
        <begin position="117"/>
        <end position="217"/>
    </location>
</feature>
<name>A0A9P7S2G0_9AGAR</name>
<sequence>MAPVHPVKIPLPLPLTSTHDTNDKTKLRRRRSSTFTAIANWALAVQPGSPAPISPNRRLPSHRRVPSNAPSFLHIIDTPTSASRFPLSPHSAKEFPGSVDLTNWGYTSIFLRLPVTPSTPSQFRRRSPVIPEASMKPEKGIKKIKSLGILRRNRAKSVADDVSPTSPTPRSHTRSRSRPRSGSVTSTKSVSSKRSAVYPKSKSKSKPKTANHPPLPPALQTELLLMQFTGGGSLEANAQRLMEQRAKSNTDKAVGTVYKDENGVMWLDEDERAEYEALIPPSSTPSSPASPWVQFSSTSLLSPMSPAIGAFMAARAGSVRRGSVKSLTPTERELEAAMAVRPISPSAYIGVNLINTSVISKAETNERRRKRPAPLKLHSAPVVPTASAAQGFEDSFEPTSAELVVMAAGMHIYARAAKASRFRVRRGGEMQVQAGSAPADATDFGVTIAVADVVPKEEDNPRRKKMNLAKRARALFGKE</sequence>
<gene>
    <name evidence="2" type="ORF">E1B28_007873</name>
</gene>
<reference evidence="2" key="1">
    <citation type="journal article" date="2021" name="Genome Biol. Evol.">
        <title>The assembled and annotated genome of the fairy-ring fungus Marasmius oreades.</title>
        <authorList>
            <person name="Hiltunen M."/>
            <person name="Ament-Velasquez S.L."/>
            <person name="Johannesson H."/>
        </authorList>
    </citation>
    <scope>NUCLEOTIDE SEQUENCE</scope>
    <source>
        <strain evidence="2">03SP1</strain>
    </source>
</reference>
<dbReference type="KEGG" id="more:E1B28_007873"/>
<accession>A0A9P7S2G0</accession>
<evidence type="ECO:0000256" key="1">
    <source>
        <dbReference type="SAM" id="MobiDB-lite"/>
    </source>
</evidence>
<protein>
    <submittedName>
        <fullName evidence="2">Uncharacterized protein</fullName>
    </submittedName>
</protein>
<dbReference type="RefSeq" id="XP_043010739.1">
    <property type="nucleotide sequence ID" value="XM_043152653.1"/>
</dbReference>
<comment type="caution">
    <text evidence="2">The sequence shown here is derived from an EMBL/GenBank/DDBJ whole genome shotgun (WGS) entry which is preliminary data.</text>
</comment>
<evidence type="ECO:0000313" key="2">
    <source>
        <dbReference type="EMBL" id="KAG7094269.1"/>
    </source>
</evidence>